<proteinExistence type="predicted"/>
<dbReference type="Proteomes" id="UP001620626">
    <property type="component" value="Unassembled WGS sequence"/>
</dbReference>
<dbReference type="AlphaFoldDB" id="A0ABD2JM05"/>
<evidence type="ECO:0000313" key="2">
    <source>
        <dbReference type="Proteomes" id="UP001620626"/>
    </source>
</evidence>
<name>A0ABD2JM05_9BILA</name>
<organism evidence="1 2">
    <name type="scientific">Heterodera trifolii</name>
    <dbReference type="NCBI Taxonomy" id="157864"/>
    <lineage>
        <taxon>Eukaryota</taxon>
        <taxon>Metazoa</taxon>
        <taxon>Ecdysozoa</taxon>
        <taxon>Nematoda</taxon>
        <taxon>Chromadorea</taxon>
        <taxon>Rhabditida</taxon>
        <taxon>Tylenchina</taxon>
        <taxon>Tylenchomorpha</taxon>
        <taxon>Tylenchoidea</taxon>
        <taxon>Heteroderidae</taxon>
        <taxon>Heteroderinae</taxon>
        <taxon>Heterodera</taxon>
    </lineage>
</organism>
<evidence type="ECO:0000313" key="1">
    <source>
        <dbReference type="EMBL" id="KAL3091646.1"/>
    </source>
</evidence>
<gene>
    <name evidence="1" type="ORF">niasHT_024228</name>
</gene>
<sequence length="73" mass="8365">MKLIDVMVLVYLTFSRISKIRTADSELFDTTSPIPTVAEITARQKAEFEVFAYLDTKIKKRQLLDDPVIFGPE</sequence>
<reference evidence="1 2" key="1">
    <citation type="submission" date="2024-10" db="EMBL/GenBank/DDBJ databases">
        <authorList>
            <person name="Kim D."/>
        </authorList>
    </citation>
    <scope>NUCLEOTIDE SEQUENCE [LARGE SCALE GENOMIC DNA]</scope>
    <source>
        <strain evidence="1">BH-2024</strain>
    </source>
</reference>
<dbReference type="EMBL" id="JBICBT010000941">
    <property type="protein sequence ID" value="KAL3091646.1"/>
    <property type="molecule type" value="Genomic_DNA"/>
</dbReference>
<comment type="caution">
    <text evidence="1">The sequence shown here is derived from an EMBL/GenBank/DDBJ whole genome shotgun (WGS) entry which is preliminary data.</text>
</comment>
<keyword evidence="2" id="KW-1185">Reference proteome</keyword>
<accession>A0ABD2JM05</accession>
<protein>
    <submittedName>
        <fullName evidence="1">Uncharacterized protein</fullName>
    </submittedName>
</protein>